<dbReference type="KEGG" id="pno:SNOG_20006"/>
<evidence type="ECO:0000313" key="3">
    <source>
        <dbReference type="Proteomes" id="UP000001055"/>
    </source>
</evidence>
<dbReference type="EMBL" id="CH445325">
    <property type="protein sequence ID" value="EDP89756.1"/>
    <property type="molecule type" value="Genomic_DNA"/>
</dbReference>
<dbReference type="AlphaFoldDB" id="A9JU00"/>
<dbReference type="HOGENOM" id="CLU_1778147_0_0_1"/>
<dbReference type="Proteomes" id="UP000001055">
    <property type="component" value="Unassembled WGS sequence"/>
</dbReference>
<protein>
    <submittedName>
        <fullName evidence="2">Uncharacterized protein</fullName>
    </submittedName>
</protein>
<feature type="compositionally biased region" description="Polar residues" evidence="1">
    <location>
        <begin position="62"/>
        <end position="71"/>
    </location>
</feature>
<feature type="region of interest" description="Disordered" evidence="1">
    <location>
        <begin position="53"/>
        <end position="118"/>
    </location>
</feature>
<sequence length="146" mass="15159">MTRAPTEKPMRVTGRLPCTPSMSACASTFPALSARARATLKGLSRTLATLISPSGQRPAYSAPSNLNSTSCRELPRRSMASSSNLDTIPRPNPPITLPRPAASRGAARPPVTPMSTAPPTAASPTFHFRLAASLEACFAAVASASI</sequence>
<dbReference type="RefSeq" id="XP_001791265.1">
    <property type="nucleotide sequence ID" value="XM_001791213.1"/>
</dbReference>
<proteinExistence type="predicted"/>
<evidence type="ECO:0000313" key="2">
    <source>
        <dbReference type="EMBL" id="EDP89756.1"/>
    </source>
</evidence>
<accession>A9JU00</accession>
<evidence type="ECO:0000256" key="1">
    <source>
        <dbReference type="SAM" id="MobiDB-lite"/>
    </source>
</evidence>
<name>A9JU00_PHANO</name>
<feature type="compositionally biased region" description="Low complexity" evidence="1">
    <location>
        <begin position="98"/>
        <end position="118"/>
    </location>
</feature>
<dbReference type="GeneID" id="5968468"/>
<organism evidence="2 3">
    <name type="scientific">Phaeosphaeria nodorum (strain SN15 / ATCC MYA-4574 / FGSC 10173)</name>
    <name type="common">Glume blotch fungus</name>
    <name type="synonym">Parastagonospora nodorum</name>
    <dbReference type="NCBI Taxonomy" id="321614"/>
    <lineage>
        <taxon>Eukaryota</taxon>
        <taxon>Fungi</taxon>
        <taxon>Dikarya</taxon>
        <taxon>Ascomycota</taxon>
        <taxon>Pezizomycotina</taxon>
        <taxon>Dothideomycetes</taxon>
        <taxon>Pleosporomycetidae</taxon>
        <taxon>Pleosporales</taxon>
        <taxon>Pleosporineae</taxon>
        <taxon>Phaeosphaeriaceae</taxon>
        <taxon>Parastagonospora</taxon>
    </lineage>
</organism>
<dbReference type="InParanoid" id="A9JU00"/>
<gene>
    <name evidence="2" type="ORF">SNOG_20006</name>
</gene>
<reference evidence="3" key="1">
    <citation type="journal article" date="2007" name="Plant Cell">
        <title>Dothideomycete-plant interactions illuminated by genome sequencing and EST analysis of the wheat pathogen Stagonospora nodorum.</title>
        <authorList>
            <person name="Hane J.K."/>
            <person name="Lowe R.G."/>
            <person name="Solomon P.S."/>
            <person name="Tan K.C."/>
            <person name="Schoch C.L."/>
            <person name="Spatafora J.W."/>
            <person name="Crous P.W."/>
            <person name="Kodira C."/>
            <person name="Birren B.W."/>
            <person name="Galagan J.E."/>
            <person name="Torriani S.F."/>
            <person name="McDonald B.A."/>
            <person name="Oliver R.P."/>
        </authorList>
    </citation>
    <scope>NUCLEOTIDE SEQUENCE [LARGE SCALE GENOMIC DNA]</scope>
    <source>
        <strain evidence="3">SN15 / ATCC MYA-4574 / FGSC 10173</strain>
    </source>
</reference>